<feature type="signal peptide" evidence="4">
    <location>
        <begin position="1"/>
        <end position="21"/>
    </location>
</feature>
<evidence type="ECO:0000256" key="1">
    <source>
        <dbReference type="PROSITE-ProRule" id="PRU00206"/>
    </source>
</evidence>
<feature type="domain" description="TNFR-Cys" evidence="5">
    <location>
        <begin position="142"/>
        <end position="182"/>
    </location>
</feature>
<keyword evidence="3" id="KW-0812">Transmembrane</keyword>
<dbReference type="Proteomes" id="UP001230051">
    <property type="component" value="Unassembled WGS sequence"/>
</dbReference>
<keyword evidence="4" id="KW-0732">Signal</keyword>
<dbReference type="PROSITE" id="PS50050">
    <property type="entry name" value="TNFR_NGFR_2"/>
    <property type="match status" value="1"/>
</dbReference>
<dbReference type="AlphaFoldDB" id="A0AAD8CRX5"/>
<name>A0AAD8CRX5_ACIOX</name>
<proteinExistence type="predicted"/>
<keyword evidence="6" id="KW-0675">Receptor</keyword>
<accession>A0AAD8CRX5</accession>
<organism evidence="6 7">
    <name type="scientific">Acipenser oxyrinchus oxyrinchus</name>
    <dbReference type="NCBI Taxonomy" id="40147"/>
    <lineage>
        <taxon>Eukaryota</taxon>
        <taxon>Metazoa</taxon>
        <taxon>Chordata</taxon>
        <taxon>Craniata</taxon>
        <taxon>Vertebrata</taxon>
        <taxon>Euteleostomi</taxon>
        <taxon>Actinopterygii</taxon>
        <taxon>Chondrostei</taxon>
        <taxon>Acipenseriformes</taxon>
        <taxon>Acipenseridae</taxon>
        <taxon>Acipenser</taxon>
    </lineage>
</organism>
<protein>
    <submittedName>
        <fullName evidence="6">Tumor necrosis factor receptor superfamily member 5-like</fullName>
    </submittedName>
</protein>
<comment type="caution">
    <text evidence="6">The sequence shown here is derived from an EMBL/GenBank/DDBJ whole genome shotgun (WGS) entry which is preliminary data.</text>
</comment>
<reference evidence="6" key="1">
    <citation type="submission" date="2022-02" db="EMBL/GenBank/DDBJ databases">
        <title>Atlantic sturgeon de novo genome assembly.</title>
        <authorList>
            <person name="Stock M."/>
            <person name="Klopp C."/>
            <person name="Guiguen Y."/>
            <person name="Cabau C."/>
            <person name="Parinello H."/>
            <person name="Santidrian Yebra-Pimentel E."/>
            <person name="Kuhl H."/>
            <person name="Dirks R.P."/>
            <person name="Guessner J."/>
            <person name="Wuertz S."/>
            <person name="Du K."/>
            <person name="Schartl M."/>
        </authorList>
    </citation>
    <scope>NUCLEOTIDE SEQUENCE</scope>
    <source>
        <strain evidence="6">STURGEONOMICS-FGT-2020</strain>
        <tissue evidence="6">Whole blood</tissue>
    </source>
</reference>
<feature type="compositionally biased region" description="Basic and acidic residues" evidence="2">
    <location>
        <begin position="257"/>
        <end position="294"/>
    </location>
</feature>
<evidence type="ECO:0000313" key="7">
    <source>
        <dbReference type="Proteomes" id="UP001230051"/>
    </source>
</evidence>
<keyword evidence="3" id="KW-1133">Transmembrane helix</keyword>
<feature type="chain" id="PRO_5042130900" evidence="4">
    <location>
        <begin position="22"/>
        <end position="294"/>
    </location>
</feature>
<dbReference type="Gene3D" id="2.10.50.10">
    <property type="entry name" value="Tumor Necrosis Factor Receptor, subunit A, domain 2"/>
    <property type="match status" value="4"/>
</dbReference>
<gene>
    <name evidence="6" type="primary">CD40</name>
    <name evidence="6" type="ORF">AOXY_G26185</name>
</gene>
<dbReference type="InterPro" id="IPR052135">
    <property type="entry name" value="TNFRSF5"/>
</dbReference>
<evidence type="ECO:0000256" key="2">
    <source>
        <dbReference type="SAM" id="MobiDB-lite"/>
    </source>
</evidence>
<evidence type="ECO:0000259" key="5">
    <source>
        <dbReference type="PROSITE" id="PS50050"/>
    </source>
</evidence>
<dbReference type="GO" id="GO:0002768">
    <property type="term" value="P:immune response-regulating cell surface receptor signaling pathway"/>
    <property type="evidence" value="ECO:0007669"/>
    <property type="project" value="TreeGrafter"/>
</dbReference>
<keyword evidence="7" id="KW-1185">Reference proteome</keyword>
<evidence type="ECO:0000256" key="4">
    <source>
        <dbReference type="SAM" id="SignalP"/>
    </source>
</evidence>
<keyword evidence="1" id="KW-1015">Disulfide bond</keyword>
<dbReference type="EMBL" id="JAGXEW010000028">
    <property type="protein sequence ID" value="KAK1156084.1"/>
    <property type="molecule type" value="Genomic_DNA"/>
</dbReference>
<evidence type="ECO:0000256" key="3">
    <source>
        <dbReference type="SAM" id="Phobius"/>
    </source>
</evidence>
<dbReference type="SMART" id="SM00208">
    <property type="entry name" value="TNFR"/>
    <property type="match status" value="3"/>
</dbReference>
<evidence type="ECO:0000313" key="6">
    <source>
        <dbReference type="EMBL" id="KAK1156084.1"/>
    </source>
</evidence>
<dbReference type="InterPro" id="IPR001368">
    <property type="entry name" value="TNFR/NGFR_Cys_rich_reg"/>
</dbReference>
<comment type="caution">
    <text evidence="1">Lacks conserved residue(s) required for the propagation of feature annotation.</text>
</comment>
<dbReference type="GO" id="GO:0009897">
    <property type="term" value="C:external side of plasma membrane"/>
    <property type="evidence" value="ECO:0007669"/>
    <property type="project" value="TreeGrafter"/>
</dbReference>
<dbReference type="PANTHER" id="PTHR46875">
    <property type="entry name" value="TUMOR NECROSIS FACTOR RECEPTOR SUPERFAMILY MEMBER 5"/>
    <property type="match status" value="1"/>
</dbReference>
<feature type="disulfide bond" evidence="1">
    <location>
        <begin position="143"/>
        <end position="158"/>
    </location>
</feature>
<dbReference type="PANTHER" id="PTHR46875:SF1">
    <property type="entry name" value="TUMOR NECROSIS FACTOR RECEPTOR SUPERFAMILY MEMBER 5"/>
    <property type="match status" value="1"/>
</dbReference>
<dbReference type="SUPFAM" id="SSF57586">
    <property type="entry name" value="TNF receptor-like"/>
    <property type="match status" value="3"/>
</dbReference>
<dbReference type="GO" id="GO:0035631">
    <property type="term" value="C:CD40 receptor complex"/>
    <property type="evidence" value="ECO:0007669"/>
    <property type="project" value="TreeGrafter"/>
</dbReference>
<feature type="transmembrane region" description="Helical" evidence="3">
    <location>
        <begin position="193"/>
        <end position="214"/>
    </location>
</feature>
<sequence length="294" mass="32286">MHFASVLIVTMAIVFFQGCRSAPTCGPVQYLDENNKCCEKCPMGEKRVSGCESPVCVPCGDGEYMPEYNPKTSCIVKIYCDPNLNFDYKSHGSRFENAQCICKEGTHCSSVDCDTCNANTECDKGHGVKAAATEQKDTECEACPKNYYSNITSAKEPCIPWRSCAPGLVVKIEGTATSDVVCGPGERDERVAMAVWITVGVLAVLVVVGFSAYTQRAKLTEHCKKHKGQYHTMQVPALAKEANNPVEMDDQQLLQEPEPKSPTEETLSDGKRLVTQEVGKDSHMPEQDSQDSRF</sequence>
<feature type="disulfide bond" evidence="1">
    <location>
        <begin position="164"/>
        <end position="182"/>
    </location>
</feature>
<feature type="region of interest" description="Disordered" evidence="2">
    <location>
        <begin position="247"/>
        <end position="294"/>
    </location>
</feature>
<keyword evidence="3" id="KW-0472">Membrane</keyword>
<dbReference type="Pfam" id="PF00020">
    <property type="entry name" value="TNFR_c6"/>
    <property type="match status" value="1"/>
</dbReference>
<feature type="repeat" description="TNFR-Cys" evidence="1">
    <location>
        <begin position="142"/>
        <end position="182"/>
    </location>
</feature>